<dbReference type="Gene3D" id="3.40.50.2300">
    <property type="match status" value="2"/>
</dbReference>
<dbReference type="InterPro" id="IPR028081">
    <property type="entry name" value="Leu-bd"/>
</dbReference>
<evidence type="ECO:0000313" key="6">
    <source>
        <dbReference type="EMBL" id="RJF91888.1"/>
    </source>
</evidence>
<dbReference type="PANTHER" id="PTHR47235">
    <property type="entry name" value="BLR6548 PROTEIN"/>
    <property type="match status" value="1"/>
</dbReference>
<dbReference type="InterPro" id="IPR028082">
    <property type="entry name" value="Peripla_BP_I"/>
</dbReference>
<organism evidence="6 7">
    <name type="scientific">Noviherbaspirillum saxi</name>
    <dbReference type="NCBI Taxonomy" id="2320863"/>
    <lineage>
        <taxon>Bacteria</taxon>
        <taxon>Pseudomonadati</taxon>
        <taxon>Pseudomonadota</taxon>
        <taxon>Betaproteobacteria</taxon>
        <taxon>Burkholderiales</taxon>
        <taxon>Oxalobacteraceae</taxon>
        <taxon>Noviherbaspirillum</taxon>
    </lineage>
</organism>
<feature type="transmembrane region" description="Helical" evidence="4">
    <location>
        <begin position="140"/>
        <end position="159"/>
    </location>
</feature>
<dbReference type="CDD" id="cd06326">
    <property type="entry name" value="PBP1_ABC_ligand_binding-like"/>
    <property type="match status" value="1"/>
</dbReference>
<accession>A0A3A3FHL7</accession>
<protein>
    <recommendedName>
        <fullName evidence="5">Leucine-binding protein domain-containing protein</fullName>
    </recommendedName>
</protein>
<feature type="region of interest" description="Disordered" evidence="3">
    <location>
        <begin position="1"/>
        <end position="21"/>
    </location>
</feature>
<feature type="transmembrane region" description="Helical" evidence="4">
    <location>
        <begin position="179"/>
        <end position="197"/>
    </location>
</feature>
<evidence type="ECO:0000313" key="7">
    <source>
        <dbReference type="Proteomes" id="UP000265955"/>
    </source>
</evidence>
<keyword evidence="4" id="KW-1133">Transmembrane helix</keyword>
<name>A0A3A3FHL7_9BURK</name>
<keyword evidence="7" id="KW-1185">Reference proteome</keyword>
<reference evidence="7" key="1">
    <citation type="submission" date="2018-09" db="EMBL/GenBank/DDBJ databases">
        <authorList>
            <person name="Zhu H."/>
        </authorList>
    </citation>
    <scope>NUCLEOTIDE SEQUENCE [LARGE SCALE GENOMIC DNA]</scope>
    <source>
        <strain evidence="7">K1R23-30</strain>
    </source>
</reference>
<keyword evidence="4" id="KW-0472">Membrane</keyword>
<keyword evidence="4" id="KW-0812">Transmembrane</keyword>
<dbReference type="SUPFAM" id="SSF53822">
    <property type="entry name" value="Periplasmic binding protein-like I"/>
    <property type="match status" value="1"/>
</dbReference>
<keyword evidence="2" id="KW-0732">Signal</keyword>
<comment type="similarity">
    <text evidence="1">Belongs to the leucine-binding protein family.</text>
</comment>
<comment type="caution">
    <text evidence="6">The sequence shown here is derived from an EMBL/GenBank/DDBJ whole genome shotgun (WGS) entry which is preliminary data.</text>
</comment>
<feature type="compositionally biased region" description="Basic and acidic residues" evidence="3">
    <location>
        <begin position="1"/>
        <end position="12"/>
    </location>
</feature>
<proteinExistence type="inferred from homology"/>
<dbReference type="Proteomes" id="UP000265955">
    <property type="component" value="Unassembled WGS sequence"/>
</dbReference>
<dbReference type="AlphaFoldDB" id="A0A3A3FHL7"/>
<evidence type="ECO:0000259" key="5">
    <source>
        <dbReference type="Pfam" id="PF13458"/>
    </source>
</evidence>
<sequence>MVSPSETRKGDNPSKGYNPNQSGRFGEECKCTAAKQRRLPTFRGGMDMGGLGCGSRSGLAGKVSTVVVGNFTSAGASPSLPNGEVETSLSYGYCCASITGSASGKDSPRAVDGNREGKVFLIRVFKHNGKLEERMGMTGVWRYLAVLVLATGFHLGAFAQGVTSDQVLLGTSRPMSGPITSIANEVFTGVGVYLDHINMQGGVNDRKIVLLELDDAYDPGRAVANVKRLIEKDKVFALFGVAGAAANMAIMPLLADAGIPSIAPLSSSEALRKPFNRYVFHVMCGMADEVNKLAEHMAVRGIDKVGVVYMNGAFGEEGLALAERALAANKIAITAKSSLEANGADTDEVSAYIAKSAPKAVLLLTAGRQTIDFVKTYNRRSPGAQYFGTSTLGLHVIGKALGKDGAGMVATEIVPYPYSATSRVVMEYQKLMRQRGLKYSEESMAGFLYAKFLVEGLRRTGRDLTRERYMHTLETMGRIDFDGYSVNYSKNDHSGTRYVDLVFLSRDGDIRR</sequence>
<dbReference type="Pfam" id="PF13458">
    <property type="entry name" value="Peripla_BP_6"/>
    <property type="match status" value="1"/>
</dbReference>
<feature type="domain" description="Leucine-binding protein" evidence="5">
    <location>
        <begin position="169"/>
        <end position="505"/>
    </location>
</feature>
<evidence type="ECO:0000256" key="4">
    <source>
        <dbReference type="SAM" id="Phobius"/>
    </source>
</evidence>
<gene>
    <name evidence="6" type="ORF">D3871_24735</name>
</gene>
<evidence type="ECO:0000256" key="1">
    <source>
        <dbReference type="ARBA" id="ARBA00010062"/>
    </source>
</evidence>
<feature type="transmembrane region" description="Helical" evidence="4">
    <location>
        <begin position="235"/>
        <end position="255"/>
    </location>
</feature>
<evidence type="ECO:0000256" key="3">
    <source>
        <dbReference type="SAM" id="MobiDB-lite"/>
    </source>
</evidence>
<dbReference type="PANTHER" id="PTHR47235:SF1">
    <property type="entry name" value="BLR6548 PROTEIN"/>
    <property type="match status" value="1"/>
</dbReference>
<evidence type="ECO:0000256" key="2">
    <source>
        <dbReference type="ARBA" id="ARBA00022729"/>
    </source>
</evidence>
<dbReference type="EMBL" id="QYUO01000003">
    <property type="protein sequence ID" value="RJF91888.1"/>
    <property type="molecule type" value="Genomic_DNA"/>
</dbReference>